<feature type="compositionally biased region" description="Polar residues" evidence="8">
    <location>
        <begin position="1"/>
        <end position="23"/>
    </location>
</feature>
<dbReference type="GO" id="GO:0006406">
    <property type="term" value="P:mRNA export from nucleus"/>
    <property type="evidence" value="ECO:0007669"/>
    <property type="project" value="TreeGrafter"/>
</dbReference>
<evidence type="ECO:0000256" key="1">
    <source>
        <dbReference type="ARBA" id="ARBA00004567"/>
    </source>
</evidence>
<dbReference type="InterPro" id="IPR015943">
    <property type="entry name" value="WD40/YVTN_repeat-like_dom_sf"/>
</dbReference>
<keyword evidence="5" id="KW-0811">Translocation</keyword>
<reference evidence="9 10" key="1">
    <citation type="journal article" date="2023" name="Elife">
        <title>Identification of key yeast species and microbe-microbe interactions impacting larval growth of Drosophila in the wild.</title>
        <authorList>
            <person name="Mure A."/>
            <person name="Sugiura Y."/>
            <person name="Maeda R."/>
            <person name="Honda K."/>
            <person name="Sakurai N."/>
            <person name="Takahashi Y."/>
            <person name="Watada M."/>
            <person name="Katoh T."/>
            <person name="Gotoh A."/>
            <person name="Gotoh Y."/>
            <person name="Taniguchi I."/>
            <person name="Nakamura K."/>
            <person name="Hayashi T."/>
            <person name="Katayama T."/>
            <person name="Uemura T."/>
            <person name="Hattori Y."/>
        </authorList>
    </citation>
    <scope>NUCLEOTIDE SEQUENCE [LARGE SCALE GENOMIC DNA]</scope>
    <source>
        <strain evidence="9 10">KH-74</strain>
    </source>
</reference>
<gene>
    <name evidence="9" type="ORF">DAKH74_040410</name>
</gene>
<dbReference type="GO" id="GO:0006606">
    <property type="term" value="P:protein import into nucleus"/>
    <property type="evidence" value="ECO:0007669"/>
    <property type="project" value="TreeGrafter"/>
</dbReference>
<keyword evidence="4" id="KW-0653">Protein transport</keyword>
<feature type="region of interest" description="Disordered" evidence="8">
    <location>
        <begin position="1"/>
        <end position="36"/>
    </location>
</feature>
<keyword evidence="3" id="KW-0509">mRNA transport</keyword>
<name>A0AAV5S178_MAUHU</name>
<dbReference type="GO" id="GO:0017056">
    <property type="term" value="F:structural constituent of nuclear pore"/>
    <property type="evidence" value="ECO:0007669"/>
    <property type="project" value="InterPro"/>
</dbReference>
<dbReference type="GO" id="GO:0000056">
    <property type="term" value="P:ribosomal small subunit export from nucleus"/>
    <property type="evidence" value="ECO:0007669"/>
    <property type="project" value="InterPro"/>
</dbReference>
<evidence type="ECO:0000313" key="9">
    <source>
        <dbReference type="EMBL" id="GMM57425.1"/>
    </source>
</evidence>
<evidence type="ECO:0000256" key="7">
    <source>
        <dbReference type="ARBA" id="ARBA00023242"/>
    </source>
</evidence>
<evidence type="ECO:0000256" key="6">
    <source>
        <dbReference type="ARBA" id="ARBA00023132"/>
    </source>
</evidence>
<organism evidence="9 10">
    <name type="scientific">Maudiozyma humilis</name>
    <name type="common">Sour dough yeast</name>
    <name type="synonym">Kazachstania humilis</name>
    <dbReference type="NCBI Taxonomy" id="51915"/>
    <lineage>
        <taxon>Eukaryota</taxon>
        <taxon>Fungi</taxon>
        <taxon>Dikarya</taxon>
        <taxon>Ascomycota</taxon>
        <taxon>Saccharomycotina</taxon>
        <taxon>Saccharomycetes</taxon>
        <taxon>Saccharomycetales</taxon>
        <taxon>Saccharomycetaceae</taxon>
        <taxon>Maudiozyma</taxon>
    </lineage>
</organism>
<evidence type="ECO:0000313" key="10">
    <source>
        <dbReference type="Proteomes" id="UP001377567"/>
    </source>
</evidence>
<evidence type="ECO:0000256" key="8">
    <source>
        <dbReference type="SAM" id="MobiDB-lite"/>
    </source>
</evidence>
<comment type="subcellular location">
    <subcellularLocation>
        <location evidence="1">Nucleus</location>
        <location evidence="1">Nuclear pore complex</location>
    </subcellularLocation>
</comment>
<evidence type="ECO:0000256" key="5">
    <source>
        <dbReference type="ARBA" id="ARBA00023010"/>
    </source>
</evidence>
<dbReference type="GO" id="GO:0000055">
    <property type="term" value="P:ribosomal large subunit export from nucleus"/>
    <property type="evidence" value="ECO:0007669"/>
    <property type="project" value="InterPro"/>
</dbReference>
<comment type="caution">
    <text evidence="9">The sequence shown here is derived from an EMBL/GenBank/DDBJ whole genome shotgun (WGS) entry which is preliminary data.</text>
</comment>
<dbReference type="PANTHER" id="PTHR13257:SF0">
    <property type="entry name" value="NUCLEAR PORE COMPLEX PROTEIN NUP88"/>
    <property type="match status" value="1"/>
</dbReference>
<dbReference type="SUPFAM" id="SSF50978">
    <property type="entry name" value="WD40 repeat-like"/>
    <property type="match status" value="1"/>
</dbReference>
<dbReference type="EMBL" id="BTGD01000013">
    <property type="protein sequence ID" value="GMM57425.1"/>
    <property type="molecule type" value="Genomic_DNA"/>
</dbReference>
<dbReference type="PANTHER" id="PTHR13257">
    <property type="entry name" value="NUCLEOPORIN NUP84-RELATED"/>
    <property type="match status" value="1"/>
</dbReference>
<accession>A0AAV5S178</accession>
<evidence type="ECO:0000256" key="3">
    <source>
        <dbReference type="ARBA" id="ARBA00022816"/>
    </source>
</evidence>
<dbReference type="AlphaFoldDB" id="A0AAV5S178"/>
<dbReference type="InterPro" id="IPR037700">
    <property type="entry name" value="NUP88/NUP82"/>
</dbReference>
<dbReference type="Gene3D" id="2.130.10.10">
    <property type="entry name" value="YVTN repeat-like/Quinoprotein amine dehydrogenase"/>
    <property type="match status" value="1"/>
</dbReference>
<sequence>MSSSYWSNGFSSHNSSKPTTSPFVSGFGGNASPSKMDERRILEQLEKKPIFNNTIADSNSNLDGALRNTFVSSTEDGSTLVTLKGNYLRWGNIQKEGFSTMHIEPIGKFSDRTVVISQSRNRICLYNKHYFKSVEIPWGYSDIQAHMAFEFQTQVFNLSQKASIKQIMFHPRASDDDTLVILLEDDTIVLFDMKSEKSIVLNEAHGALGLNSRIEDINSISFSKDGLTLYLLSVTDGGDVYALFPCLPATMELEKTEIKQLMEKAVLLYDSLKPDTPDDVKKNIIKQFKFISNMHMESSKSGKTEFAISETFRDVKPQGPFTISPYPEKLYETTAQDIFTVPVGASSEVLLMLFENGTVLVLFKDLEMTMCWDCDNYTHSNSLVLVEQISEIVTSAKGAAHLDIFRQFNEPDRALLFSRSESRVILLDMSRWAGDLDKAISNSNASSLKDVAFKSALEPVGISQVSSLSVAVWRLKGKSGVVIPCQDKVSAILYNFPLGEEEAVIVKEESPVLPEEAVKLEPEFSQPLMEINNYSTAYVRRCKNPLSEVIPPNVRQENLANASNEKQLAALTKLSSQIAGIVIQGQSLGVMLHSRLVEQQYEFSKQLKSTNDMIEKQDLLMEKLTQQSLVLNEKMARQNSVAERLVALNSKVAEANAKVLESDNVISDEEVAWFKEIRAQVYKFNEFVNSQSSLRAEMDFVKQQLATMRERSRGTRDKTEQEWSELRNMLEADGAVIKQCNDAITADTTTEGP</sequence>
<keyword evidence="6" id="KW-0906">Nuclear pore complex</keyword>
<protein>
    <submittedName>
        <fullName evidence="9">Linker nucleoporin</fullName>
    </submittedName>
</protein>
<keyword evidence="10" id="KW-1185">Reference proteome</keyword>
<dbReference type="Proteomes" id="UP001377567">
    <property type="component" value="Unassembled WGS sequence"/>
</dbReference>
<dbReference type="GO" id="GO:0005643">
    <property type="term" value="C:nuclear pore"/>
    <property type="evidence" value="ECO:0007669"/>
    <property type="project" value="UniProtKB-SubCell"/>
</dbReference>
<dbReference type="InterPro" id="IPR036322">
    <property type="entry name" value="WD40_repeat_dom_sf"/>
</dbReference>
<keyword evidence="7" id="KW-0539">Nucleus</keyword>
<keyword evidence="2" id="KW-0813">Transport</keyword>
<evidence type="ECO:0000256" key="4">
    <source>
        <dbReference type="ARBA" id="ARBA00022927"/>
    </source>
</evidence>
<proteinExistence type="predicted"/>
<evidence type="ECO:0000256" key="2">
    <source>
        <dbReference type="ARBA" id="ARBA00022448"/>
    </source>
</evidence>